<evidence type="ECO:0000259" key="9">
    <source>
        <dbReference type="PROSITE" id="PS50086"/>
    </source>
</evidence>
<comment type="subunit">
    <text evidence="7">Interacts with RAB1A and RAB10; in a GTP-dependent manner.</text>
</comment>
<dbReference type="GO" id="GO:0005096">
    <property type="term" value="F:GTPase activator activity"/>
    <property type="evidence" value="ECO:0007669"/>
    <property type="project" value="UniProtKB-KW"/>
</dbReference>
<organism evidence="10 11">
    <name type="scientific">Phaedon cochleariae</name>
    <name type="common">Mustard beetle</name>
    <dbReference type="NCBI Taxonomy" id="80249"/>
    <lineage>
        <taxon>Eukaryota</taxon>
        <taxon>Metazoa</taxon>
        <taxon>Ecdysozoa</taxon>
        <taxon>Arthropoda</taxon>
        <taxon>Hexapoda</taxon>
        <taxon>Insecta</taxon>
        <taxon>Pterygota</taxon>
        <taxon>Neoptera</taxon>
        <taxon>Endopterygota</taxon>
        <taxon>Coleoptera</taxon>
        <taxon>Polyphaga</taxon>
        <taxon>Cucujiformia</taxon>
        <taxon>Chrysomeloidea</taxon>
        <taxon>Chrysomelidae</taxon>
        <taxon>Chrysomelinae</taxon>
        <taxon>Chrysomelini</taxon>
        <taxon>Phaedon</taxon>
    </lineage>
</organism>
<dbReference type="Gene3D" id="1.10.472.80">
    <property type="entry name" value="Ypt/Rab-GAP domain of gyp1p, domain 3"/>
    <property type="match status" value="1"/>
</dbReference>
<dbReference type="Pfam" id="PF00566">
    <property type="entry name" value="RabGAP-TBC"/>
    <property type="match status" value="1"/>
</dbReference>
<comment type="subcellular location">
    <subcellularLocation>
        <location evidence="2">Cytoplasm</location>
    </subcellularLocation>
    <subcellularLocation>
        <location evidence="1">Membrane</location>
    </subcellularLocation>
</comment>
<sequence>MAKPVSLKVSIKLSNQIWEMAYKARLKEFDDVLEKDDIDISALKEISFHGIPDDQGKRALCWRLLLNYLPTERAKWKTDLMDQRSLYKQFIKEMIVIPGERESDGDVTFSDHPLSMNPDSEWQTFFKDNEVLLQIDKDVRRLCPDISFFQQPTEFPCTDIVNSDNVKRLHTRVQRQVLRCANVERKGLGITKIALSIKKANENYAPMAEGAEAHWEVVERILFLYAKLNPGQGYVQGMNEIVGPIYHAFACDPNEEFREFAEADCFFCFTNLMSEIRDFFIKSLDESENGINKMMNRMLAQLKNYDIDIWLRFQQLELRPQYYSFRWLTLLLSQEFPLPDVLRIWDSLFSDRDRFDFLIQVCCAMIIILRNQLIQGDFPSNLKLLQNFPPMDVQVILSKAVELSRQKIF</sequence>
<protein>
    <recommendedName>
        <fullName evidence="8">TBC1 domain family member 13</fullName>
    </recommendedName>
</protein>
<evidence type="ECO:0000256" key="6">
    <source>
        <dbReference type="ARBA" id="ARBA00059763"/>
    </source>
</evidence>
<keyword evidence="5" id="KW-0472">Membrane</keyword>
<evidence type="ECO:0000256" key="7">
    <source>
        <dbReference type="ARBA" id="ARBA00064536"/>
    </source>
</evidence>
<name>A0A9P0DY54_PHACE</name>
<feature type="domain" description="Rab-GAP TBC" evidence="9">
    <location>
        <begin position="52"/>
        <end position="352"/>
    </location>
</feature>
<dbReference type="SUPFAM" id="SSF47923">
    <property type="entry name" value="Ypt/Rab-GAP domain of gyp1p"/>
    <property type="match status" value="2"/>
</dbReference>
<proteinExistence type="predicted"/>
<dbReference type="GO" id="GO:0016020">
    <property type="term" value="C:membrane"/>
    <property type="evidence" value="ECO:0007669"/>
    <property type="project" value="UniProtKB-SubCell"/>
</dbReference>
<dbReference type="SMART" id="SM00164">
    <property type="entry name" value="TBC"/>
    <property type="match status" value="1"/>
</dbReference>
<reference evidence="10" key="2">
    <citation type="submission" date="2022-10" db="EMBL/GenBank/DDBJ databases">
        <authorList>
            <consortium name="ENA_rothamsted_submissions"/>
            <consortium name="culmorum"/>
            <person name="King R."/>
        </authorList>
    </citation>
    <scope>NUCLEOTIDE SEQUENCE</scope>
</reference>
<accession>A0A9P0DY54</accession>
<keyword evidence="4" id="KW-0963">Cytoplasm</keyword>
<dbReference type="FunFam" id="1.10.8.270:FF:000019">
    <property type="entry name" value="TBC1 domain family member 13"/>
    <property type="match status" value="1"/>
</dbReference>
<dbReference type="InterPro" id="IPR000195">
    <property type="entry name" value="Rab-GAP-TBC_dom"/>
</dbReference>
<dbReference type="GO" id="GO:0005737">
    <property type="term" value="C:cytoplasm"/>
    <property type="evidence" value="ECO:0007669"/>
    <property type="project" value="UniProtKB-SubCell"/>
</dbReference>
<dbReference type="Gene3D" id="1.10.10.750">
    <property type="entry name" value="Ypt/Rab-GAP domain of gyp1p, domain 1"/>
    <property type="match status" value="1"/>
</dbReference>
<dbReference type="InterPro" id="IPR035969">
    <property type="entry name" value="Rab-GAP_TBC_sf"/>
</dbReference>
<dbReference type="FunFam" id="1.10.472.80:FF:000009">
    <property type="entry name" value="TBC1 domain family member 13"/>
    <property type="match status" value="1"/>
</dbReference>
<reference evidence="10" key="1">
    <citation type="submission" date="2022-01" db="EMBL/GenBank/DDBJ databases">
        <authorList>
            <person name="King R."/>
        </authorList>
    </citation>
    <scope>NUCLEOTIDE SEQUENCE</scope>
</reference>
<dbReference type="Gene3D" id="1.10.8.270">
    <property type="entry name" value="putative rabgap domain of human tbc1 domain family member 14 like domains"/>
    <property type="match status" value="1"/>
</dbReference>
<dbReference type="EMBL" id="OU896714">
    <property type="protein sequence ID" value="CAH1179538.1"/>
    <property type="molecule type" value="Genomic_DNA"/>
</dbReference>
<evidence type="ECO:0000256" key="4">
    <source>
        <dbReference type="ARBA" id="ARBA00022490"/>
    </source>
</evidence>
<keyword evidence="3" id="KW-0343">GTPase activation</keyword>
<dbReference type="PROSITE" id="PS50086">
    <property type="entry name" value="TBC_RABGAP"/>
    <property type="match status" value="1"/>
</dbReference>
<evidence type="ECO:0000256" key="3">
    <source>
        <dbReference type="ARBA" id="ARBA00022468"/>
    </source>
</evidence>
<evidence type="ECO:0000313" key="11">
    <source>
        <dbReference type="Proteomes" id="UP001153737"/>
    </source>
</evidence>
<evidence type="ECO:0000256" key="2">
    <source>
        <dbReference type="ARBA" id="ARBA00004496"/>
    </source>
</evidence>
<dbReference type="PANTHER" id="PTHR22957">
    <property type="entry name" value="TBC1 DOMAIN FAMILY MEMBER GTPASE-ACTIVATING PROTEIN"/>
    <property type="match status" value="1"/>
</dbReference>
<comment type="function">
    <text evidence="6">Acts as a GTPase-activating protein for RAB35. Together with RAB35 may be involved in regulation of insulin-induced glucose transporter SLC2A4/GLUT4 translocation to the plasma membrane in adipocytes.</text>
</comment>
<evidence type="ECO:0000313" key="10">
    <source>
        <dbReference type="EMBL" id="CAH1179538.1"/>
    </source>
</evidence>
<evidence type="ECO:0000256" key="5">
    <source>
        <dbReference type="ARBA" id="ARBA00023136"/>
    </source>
</evidence>
<dbReference type="AlphaFoldDB" id="A0A9P0DY54"/>
<keyword evidence="11" id="KW-1185">Reference proteome</keyword>
<gene>
    <name evidence="10" type="ORF">PHAECO_LOCUS11492</name>
</gene>
<dbReference type="Proteomes" id="UP001153737">
    <property type="component" value="Chromosome 8"/>
</dbReference>
<evidence type="ECO:0000256" key="8">
    <source>
        <dbReference type="ARBA" id="ARBA00067477"/>
    </source>
</evidence>
<dbReference type="OrthoDB" id="10263206at2759"/>
<evidence type="ECO:0000256" key="1">
    <source>
        <dbReference type="ARBA" id="ARBA00004370"/>
    </source>
</evidence>
<dbReference type="PANTHER" id="PTHR22957:SF27">
    <property type="entry name" value="TBC1 DOMAIN FAMILY MEMBER 13"/>
    <property type="match status" value="1"/>
</dbReference>
<dbReference type="GO" id="GO:0006886">
    <property type="term" value="P:intracellular protein transport"/>
    <property type="evidence" value="ECO:0007669"/>
    <property type="project" value="TreeGrafter"/>
</dbReference>